<name>A0A2S2QDH9_9HEMI</name>
<dbReference type="EMBL" id="GGMS01006367">
    <property type="protein sequence ID" value="MBY75570.1"/>
    <property type="molecule type" value="Transcribed_RNA"/>
</dbReference>
<evidence type="ECO:0000256" key="1">
    <source>
        <dbReference type="SAM" id="MobiDB-lite"/>
    </source>
</evidence>
<sequence>MICLWSSDGPGAHIKGYAGRNAAARGRQSVGGGAQGFSPKGRPQRKEISAGSLATAAVTVAGAVDVLSSVRGYRCTSVPVHAPGAVAAAQVRSEGVHVRAYVITGNTRTP</sequence>
<dbReference type="AlphaFoldDB" id="A0A2S2QDH9"/>
<organism evidence="2">
    <name type="scientific">Sipha flava</name>
    <name type="common">yellow sugarcane aphid</name>
    <dbReference type="NCBI Taxonomy" id="143950"/>
    <lineage>
        <taxon>Eukaryota</taxon>
        <taxon>Metazoa</taxon>
        <taxon>Ecdysozoa</taxon>
        <taxon>Arthropoda</taxon>
        <taxon>Hexapoda</taxon>
        <taxon>Insecta</taxon>
        <taxon>Pterygota</taxon>
        <taxon>Neoptera</taxon>
        <taxon>Paraneoptera</taxon>
        <taxon>Hemiptera</taxon>
        <taxon>Sternorrhyncha</taxon>
        <taxon>Aphidomorpha</taxon>
        <taxon>Aphidoidea</taxon>
        <taxon>Aphididae</taxon>
        <taxon>Sipha</taxon>
    </lineage>
</organism>
<reference evidence="2" key="1">
    <citation type="submission" date="2018-04" db="EMBL/GenBank/DDBJ databases">
        <title>Transcriptome assembly of Sipha flava.</title>
        <authorList>
            <person name="Scully E.D."/>
            <person name="Geib S.M."/>
            <person name="Palmer N.A."/>
            <person name="Koch K."/>
            <person name="Bradshaw J."/>
            <person name="Heng-Moss T."/>
            <person name="Sarath G."/>
        </authorList>
    </citation>
    <scope>NUCLEOTIDE SEQUENCE</scope>
</reference>
<protein>
    <submittedName>
        <fullName evidence="2">Uncharacterized protein</fullName>
    </submittedName>
</protein>
<accession>A0A2S2QDH9</accession>
<proteinExistence type="predicted"/>
<gene>
    <name evidence="2" type="ORF">g.117776</name>
</gene>
<feature type="region of interest" description="Disordered" evidence="1">
    <location>
        <begin position="27"/>
        <end position="48"/>
    </location>
</feature>
<evidence type="ECO:0000313" key="2">
    <source>
        <dbReference type="EMBL" id="MBY75570.1"/>
    </source>
</evidence>